<evidence type="ECO:0000313" key="4">
    <source>
        <dbReference type="Proteomes" id="UP000677305"/>
    </source>
</evidence>
<comment type="similarity">
    <text evidence="1">Belongs to the thioester dehydratase family. FabZ subfamily.</text>
</comment>
<keyword evidence="2 3" id="KW-0456">Lyase</keyword>
<dbReference type="AlphaFoldDB" id="A0A8J8SDW4"/>
<gene>
    <name evidence="3" type="primary">fabZ</name>
    <name evidence="3" type="ORF">HYG85_19265</name>
</gene>
<dbReference type="Pfam" id="PF07977">
    <property type="entry name" value="FabA"/>
    <property type="match status" value="1"/>
</dbReference>
<evidence type="ECO:0000256" key="2">
    <source>
        <dbReference type="ARBA" id="ARBA00023239"/>
    </source>
</evidence>
<dbReference type="Gene3D" id="3.10.129.10">
    <property type="entry name" value="Hotdog Thioesterase"/>
    <property type="match status" value="1"/>
</dbReference>
<sequence>MDILSNVKHRYPFIMVDGIIESKYMEYVVGFKNISYNEPWTQGHYPEKIVFPGVLIIEAMGQVSSFMFMKEENNEKPTIEDGLGYLVTVKQMKFIRSVFPGDKLMIRVELLSKVDNYITVQGYCHVEDEKVAEGKLSYIVKEDNHE</sequence>
<organism evidence="3 4">
    <name type="scientific">Vallitalea guaymasensis</name>
    <dbReference type="NCBI Taxonomy" id="1185412"/>
    <lineage>
        <taxon>Bacteria</taxon>
        <taxon>Bacillati</taxon>
        <taxon>Bacillota</taxon>
        <taxon>Clostridia</taxon>
        <taxon>Lachnospirales</taxon>
        <taxon>Vallitaleaceae</taxon>
        <taxon>Vallitalea</taxon>
    </lineage>
</organism>
<reference evidence="3 4" key="1">
    <citation type="submission" date="2020-07" db="EMBL/GenBank/DDBJ databases">
        <title>Vallitalea guaymasensis genome.</title>
        <authorList>
            <person name="Postec A."/>
        </authorList>
    </citation>
    <scope>NUCLEOTIDE SEQUENCE [LARGE SCALE GENOMIC DNA]</scope>
    <source>
        <strain evidence="3 4">Ra1766G1</strain>
    </source>
</reference>
<dbReference type="GO" id="GO:0019171">
    <property type="term" value="F:(3R)-hydroxyacyl-[acyl-carrier-protein] dehydratase activity"/>
    <property type="evidence" value="ECO:0007669"/>
    <property type="project" value="UniProtKB-EC"/>
</dbReference>
<name>A0A8J8SDW4_9FIRM</name>
<dbReference type="NCBIfam" id="NF000582">
    <property type="entry name" value="PRK00006.1"/>
    <property type="match status" value="1"/>
</dbReference>
<accession>A0A8J8SDW4</accession>
<protein>
    <submittedName>
        <fullName evidence="3">3-hydroxyacyl-ACP dehydratase FabZ</fullName>
        <ecNumber evidence="3">4.2.1.59</ecNumber>
    </submittedName>
</protein>
<dbReference type="Proteomes" id="UP000677305">
    <property type="component" value="Chromosome"/>
</dbReference>
<keyword evidence="4" id="KW-1185">Reference proteome</keyword>
<dbReference type="EC" id="4.2.1.59" evidence="3"/>
<dbReference type="KEGG" id="vgu:HYG85_19265"/>
<dbReference type="PANTHER" id="PTHR30272">
    <property type="entry name" value="3-HYDROXYACYL-[ACYL-CARRIER-PROTEIN] DEHYDRATASE"/>
    <property type="match status" value="1"/>
</dbReference>
<dbReference type="RefSeq" id="WP_212691048.1">
    <property type="nucleotide sequence ID" value="NZ_CP058561.1"/>
</dbReference>
<dbReference type="SUPFAM" id="SSF54637">
    <property type="entry name" value="Thioesterase/thiol ester dehydrase-isomerase"/>
    <property type="match status" value="1"/>
</dbReference>
<dbReference type="InterPro" id="IPR013114">
    <property type="entry name" value="FabA_FabZ"/>
</dbReference>
<evidence type="ECO:0000256" key="1">
    <source>
        <dbReference type="ARBA" id="ARBA00009174"/>
    </source>
</evidence>
<dbReference type="InterPro" id="IPR029069">
    <property type="entry name" value="HotDog_dom_sf"/>
</dbReference>
<dbReference type="EMBL" id="CP058561">
    <property type="protein sequence ID" value="QUH30940.1"/>
    <property type="molecule type" value="Genomic_DNA"/>
</dbReference>
<dbReference type="PANTHER" id="PTHR30272:SF1">
    <property type="entry name" value="3-HYDROXYACYL-[ACYL-CARRIER-PROTEIN] DEHYDRATASE"/>
    <property type="match status" value="1"/>
</dbReference>
<proteinExistence type="inferred from homology"/>
<evidence type="ECO:0000313" key="3">
    <source>
        <dbReference type="EMBL" id="QUH30940.1"/>
    </source>
</evidence>
<dbReference type="CDD" id="cd01288">
    <property type="entry name" value="FabZ"/>
    <property type="match status" value="1"/>
</dbReference>